<dbReference type="Proteomes" id="UP000234198">
    <property type="component" value="Unassembled WGS sequence"/>
</dbReference>
<dbReference type="EMBL" id="PKKM01000007">
    <property type="protein sequence ID" value="PKY64376.1"/>
    <property type="molecule type" value="Genomic_DNA"/>
</dbReference>
<keyword evidence="1" id="KW-1133">Transmembrane helix</keyword>
<evidence type="ECO:0000313" key="3">
    <source>
        <dbReference type="Proteomes" id="UP000234198"/>
    </source>
</evidence>
<feature type="transmembrane region" description="Helical" evidence="1">
    <location>
        <begin position="94"/>
        <end position="115"/>
    </location>
</feature>
<evidence type="ECO:0008006" key="4">
    <source>
        <dbReference type="Google" id="ProtNLM"/>
    </source>
</evidence>
<proteinExistence type="predicted"/>
<organism evidence="2 3">
    <name type="scientific">Schaalia odontolytica</name>
    <dbReference type="NCBI Taxonomy" id="1660"/>
    <lineage>
        <taxon>Bacteria</taxon>
        <taxon>Bacillati</taxon>
        <taxon>Actinomycetota</taxon>
        <taxon>Actinomycetes</taxon>
        <taxon>Actinomycetales</taxon>
        <taxon>Actinomycetaceae</taxon>
        <taxon>Schaalia</taxon>
    </lineage>
</organism>
<protein>
    <recommendedName>
        <fullName evidence="4">Helicase/secretion neighborhood CpaE-like protein</fullName>
    </recommendedName>
</protein>
<reference evidence="2 3" key="1">
    <citation type="submission" date="2017-12" db="EMBL/GenBank/DDBJ databases">
        <title>Phylogenetic diversity of female urinary microbiome.</title>
        <authorList>
            <person name="Thomas-White K."/>
            <person name="Wolfe A.J."/>
        </authorList>
    </citation>
    <scope>NUCLEOTIDE SEQUENCE [LARGE SCALE GENOMIC DNA]</scope>
    <source>
        <strain evidence="2 3">UMB0018</strain>
    </source>
</reference>
<comment type="caution">
    <text evidence="2">The sequence shown here is derived from an EMBL/GenBank/DDBJ whole genome shotgun (WGS) entry which is preliminary data.</text>
</comment>
<sequence length="338" mass="35084">MTTHDTEDPSLVALVGLTPPDLEYARDAVELAGARVSSNPAHASLVLASPGAPVPPGAPCVRVGDGGQVSLPVDTALLVSLIAEAGRRWGRAGAVWVVAGTAGGVGVTSVVRLLARECGRRRGARERLWRRRADRERGDAREVIVVDASGSVPGFARACEHDAPGVRWADLDAGEDSYLPSLRDHLPTVGGVRALVGDARGGAGADDPRVVAACRSLRASLIVDAGRWDARAARCASVIHADALVLLTRADLEGASAMAASLASHPPPCPAITLVSTGRGRRSSGLHACAPRPILRAPTHPGRDLRALRRALASLSPARSRARPLDHGDAPYLEVAHA</sequence>
<dbReference type="AlphaFoldDB" id="A0A2I1HZT6"/>
<gene>
    <name evidence="2" type="ORF">CYJ22_06090</name>
</gene>
<evidence type="ECO:0000313" key="2">
    <source>
        <dbReference type="EMBL" id="PKY64376.1"/>
    </source>
</evidence>
<keyword evidence="1" id="KW-0472">Membrane</keyword>
<accession>A0A2I1HZT6</accession>
<evidence type="ECO:0000256" key="1">
    <source>
        <dbReference type="SAM" id="Phobius"/>
    </source>
</evidence>
<keyword evidence="1" id="KW-0812">Transmembrane</keyword>
<dbReference type="RefSeq" id="WP_101601840.1">
    <property type="nucleotide sequence ID" value="NZ_PKKM01000007.1"/>
</dbReference>
<name>A0A2I1HZT6_9ACTO</name>